<protein>
    <submittedName>
        <fullName evidence="3">CoA transferase</fullName>
    </submittedName>
</protein>
<organism evidence="3 4">
    <name type="scientific">Pigmentiphaga soli</name>
    <dbReference type="NCBI Taxonomy" id="1007095"/>
    <lineage>
        <taxon>Bacteria</taxon>
        <taxon>Pseudomonadati</taxon>
        <taxon>Pseudomonadota</taxon>
        <taxon>Betaproteobacteria</taxon>
        <taxon>Burkholderiales</taxon>
        <taxon>Alcaligenaceae</taxon>
        <taxon>Pigmentiphaga</taxon>
    </lineage>
</organism>
<reference evidence="4" key="1">
    <citation type="journal article" date="2019" name="Int. J. Syst. Evol. Microbiol.">
        <title>The Global Catalogue of Microorganisms (GCM) 10K type strain sequencing project: providing services to taxonomists for standard genome sequencing and annotation.</title>
        <authorList>
            <consortium name="The Broad Institute Genomics Platform"/>
            <consortium name="The Broad Institute Genome Sequencing Center for Infectious Disease"/>
            <person name="Wu L."/>
            <person name="Ma J."/>
        </authorList>
    </citation>
    <scope>NUCLEOTIDE SEQUENCE [LARGE SCALE GENOMIC DNA]</scope>
    <source>
        <strain evidence="4">JCM 17666</strain>
    </source>
</reference>
<dbReference type="Pfam" id="PF02515">
    <property type="entry name" value="CoA_transf_3"/>
    <property type="match status" value="1"/>
</dbReference>
<dbReference type="Proteomes" id="UP001501671">
    <property type="component" value="Unassembled WGS sequence"/>
</dbReference>
<dbReference type="InterPro" id="IPR003673">
    <property type="entry name" value="CoA-Trfase_fam_III"/>
</dbReference>
<dbReference type="PANTHER" id="PTHR48207:SF3">
    <property type="entry name" value="SUCCINATE--HYDROXYMETHYLGLUTARATE COA-TRANSFERASE"/>
    <property type="match status" value="1"/>
</dbReference>
<evidence type="ECO:0000256" key="1">
    <source>
        <dbReference type="ARBA" id="ARBA00022679"/>
    </source>
</evidence>
<dbReference type="InterPro" id="IPR050483">
    <property type="entry name" value="CoA-transferase_III_domain"/>
</dbReference>
<comment type="caution">
    <text evidence="3">The sequence shown here is derived from an EMBL/GenBank/DDBJ whole genome shotgun (WGS) entry which is preliminary data.</text>
</comment>
<dbReference type="GO" id="GO:0016740">
    <property type="term" value="F:transferase activity"/>
    <property type="evidence" value="ECO:0007669"/>
    <property type="project" value="UniProtKB-KW"/>
</dbReference>
<keyword evidence="1 3" id="KW-0808">Transferase</keyword>
<dbReference type="RefSeq" id="WP_345246979.1">
    <property type="nucleotide sequence ID" value="NZ_BAABFO010000004.1"/>
</dbReference>
<dbReference type="InterPro" id="IPR044855">
    <property type="entry name" value="CoA-Trfase_III_dom3_sf"/>
</dbReference>
<dbReference type="PANTHER" id="PTHR48207">
    <property type="entry name" value="SUCCINATE--HYDROXYMETHYLGLUTARATE COA-TRANSFERASE"/>
    <property type="match status" value="1"/>
</dbReference>
<gene>
    <name evidence="3" type="ORF">GCM10023144_10070</name>
</gene>
<evidence type="ECO:0000313" key="4">
    <source>
        <dbReference type="Proteomes" id="UP001501671"/>
    </source>
</evidence>
<sequence>MQEAAPLAGLTVVELGTSVAAPYAGLIFADLGARVVKVENPDGGDHARSWGPPFHRGTASTFMALNRGKESVALDLASRSGQAALRRLILDHADVVVQNLRPGLLEKFGFDAAALLRDKPALIWCDIGAFGRGGPLGGRPGYDPLVQATAGIMSVTGEPGRPPARAGVSIVDMGSGMWAVIGVLARLLARRDGNGGGRVATSLFETGLAWMTVPLANFEASGQVPGPQGSGQPQIVPYQAFRTKDAWLMVAAGNDGLFTRLCRAIGMPELAADPDYAANPARVANRGRLIALLEEKFLQFDSAALAARLDQAGVPNAPLLTVDRVARHPQLEAVGMCAPCEGDDLPLAGIPLSFDGTRPRAAGRPPALGEHGTAR</sequence>
<keyword evidence="4" id="KW-1185">Reference proteome</keyword>
<dbReference type="SUPFAM" id="SSF89796">
    <property type="entry name" value="CoA-transferase family III (CaiB/BaiF)"/>
    <property type="match status" value="1"/>
</dbReference>
<feature type="region of interest" description="Disordered" evidence="2">
    <location>
        <begin position="356"/>
        <end position="375"/>
    </location>
</feature>
<dbReference type="EMBL" id="BAABFO010000004">
    <property type="protein sequence ID" value="GAA4326519.1"/>
    <property type="molecule type" value="Genomic_DNA"/>
</dbReference>
<name>A0ABP8GLD8_9BURK</name>
<dbReference type="Gene3D" id="3.30.1540.10">
    <property type="entry name" value="formyl-coa transferase, domain 3"/>
    <property type="match status" value="1"/>
</dbReference>
<dbReference type="InterPro" id="IPR023606">
    <property type="entry name" value="CoA-Trfase_III_dom_1_sf"/>
</dbReference>
<evidence type="ECO:0000313" key="3">
    <source>
        <dbReference type="EMBL" id="GAA4326519.1"/>
    </source>
</evidence>
<accession>A0ABP8GLD8</accession>
<evidence type="ECO:0000256" key="2">
    <source>
        <dbReference type="SAM" id="MobiDB-lite"/>
    </source>
</evidence>
<proteinExistence type="predicted"/>
<dbReference type="Gene3D" id="3.40.50.10540">
    <property type="entry name" value="Crotonobetainyl-coa:carnitine coa-transferase, domain 1"/>
    <property type="match status" value="1"/>
</dbReference>